<feature type="chain" id="PRO_5007842169" evidence="4">
    <location>
        <begin position="22"/>
        <end position="695"/>
    </location>
</feature>
<dbReference type="Pfam" id="PF14559">
    <property type="entry name" value="TPR_19"/>
    <property type="match status" value="1"/>
</dbReference>
<accession>A0A163CZ12</accession>
<evidence type="ECO:0000313" key="6">
    <source>
        <dbReference type="Proteomes" id="UP000076715"/>
    </source>
</evidence>
<evidence type="ECO:0000313" key="5">
    <source>
        <dbReference type="EMBL" id="KZS42874.1"/>
    </source>
</evidence>
<proteinExistence type="predicted"/>
<reference evidence="5 6" key="1">
    <citation type="submission" date="2016-01" db="EMBL/GenBank/DDBJ databases">
        <title>The draft genome sequence of Aquimarina sp. RZW4-3-2.</title>
        <authorList>
            <person name="Wang Y."/>
        </authorList>
    </citation>
    <scope>NUCLEOTIDE SEQUENCE [LARGE SCALE GENOMIC DNA]</scope>
    <source>
        <strain evidence="5 6">RZW4-3-2</strain>
    </source>
</reference>
<evidence type="ECO:0000256" key="2">
    <source>
        <dbReference type="ARBA" id="ARBA00022803"/>
    </source>
</evidence>
<comment type="caution">
    <text evidence="5">The sequence shown here is derived from an EMBL/GenBank/DDBJ whole genome shotgun (WGS) entry which is preliminary data.</text>
</comment>
<dbReference type="InterPro" id="IPR019734">
    <property type="entry name" value="TPR_rpt"/>
</dbReference>
<keyword evidence="6" id="KW-1185">Reference proteome</keyword>
<dbReference type="PANTHER" id="PTHR45586">
    <property type="entry name" value="TPR REPEAT-CONTAINING PROTEIN PA4667"/>
    <property type="match status" value="1"/>
</dbReference>
<dbReference type="PANTHER" id="PTHR45586:SF1">
    <property type="entry name" value="LIPOPOLYSACCHARIDE ASSEMBLY PROTEIN B"/>
    <property type="match status" value="1"/>
</dbReference>
<dbReference type="InterPro" id="IPR011990">
    <property type="entry name" value="TPR-like_helical_dom_sf"/>
</dbReference>
<protein>
    <submittedName>
        <fullName evidence="5">Uncharacterized protein</fullName>
    </submittedName>
</protein>
<dbReference type="OrthoDB" id="919555at2"/>
<dbReference type="STRING" id="1642818.AWE51_16020"/>
<evidence type="ECO:0000256" key="3">
    <source>
        <dbReference type="PROSITE-ProRule" id="PRU00339"/>
    </source>
</evidence>
<gene>
    <name evidence="5" type="ORF">AWE51_16020</name>
</gene>
<evidence type="ECO:0000256" key="4">
    <source>
        <dbReference type="SAM" id="SignalP"/>
    </source>
</evidence>
<dbReference type="SUPFAM" id="SSF48452">
    <property type="entry name" value="TPR-like"/>
    <property type="match status" value="2"/>
</dbReference>
<dbReference type="PROSITE" id="PS50005">
    <property type="entry name" value="TPR"/>
    <property type="match status" value="1"/>
</dbReference>
<dbReference type="SMART" id="SM00028">
    <property type="entry name" value="TPR"/>
    <property type="match status" value="5"/>
</dbReference>
<dbReference type="AlphaFoldDB" id="A0A163CZ12"/>
<name>A0A163CZ12_9FLAO</name>
<organism evidence="5 6">
    <name type="scientific">Aquimarina aggregata</name>
    <dbReference type="NCBI Taxonomy" id="1642818"/>
    <lineage>
        <taxon>Bacteria</taxon>
        <taxon>Pseudomonadati</taxon>
        <taxon>Bacteroidota</taxon>
        <taxon>Flavobacteriia</taxon>
        <taxon>Flavobacteriales</taxon>
        <taxon>Flavobacteriaceae</taxon>
        <taxon>Aquimarina</taxon>
    </lineage>
</organism>
<keyword evidence="1" id="KW-0677">Repeat</keyword>
<feature type="repeat" description="TPR" evidence="3">
    <location>
        <begin position="20"/>
        <end position="53"/>
    </location>
</feature>
<keyword evidence="4" id="KW-0732">Signal</keyword>
<evidence type="ECO:0000256" key="1">
    <source>
        <dbReference type="ARBA" id="ARBA00022737"/>
    </source>
</evidence>
<keyword evidence="2 3" id="KW-0802">TPR repeat</keyword>
<dbReference type="RefSeq" id="WP_066308079.1">
    <property type="nucleotide sequence ID" value="NZ_LQRT01000001.1"/>
</dbReference>
<dbReference type="Gene3D" id="1.25.40.10">
    <property type="entry name" value="Tetratricopeptide repeat domain"/>
    <property type="match status" value="2"/>
</dbReference>
<feature type="signal peptide" evidence="4">
    <location>
        <begin position="1"/>
        <end position="21"/>
    </location>
</feature>
<dbReference type="Proteomes" id="UP000076715">
    <property type="component" value="Unassembled WGS sequence"/>
</dbReference>
<dbReference type="InterPro" id="IPR051012">
    <property type="entry name" value="CellSynth/LPSAsmb/PSIAsmb"/>
</dbReference>
<dbReference type="EMBL" id="LQRT01000001">
    <property type="protein sequence ID" value="KZS42874.1"/>
    <property type="molecule type" value="Genomic_DNA"/>
</dbReference>
<sequence>MSLKPFFFILLFLLSFSSVFAQEMQEGFTYLETGKYIEAKDFFENILKSYPENQTARLCYGRAVGLSGDSEKAVAIFTALKADYPDNFEVKLNYAESLLWNSQFSNAESYYETLIKENDTSFPAVLGYANTLSNLKKYSKALEVVNKALTLQSGNANALTSRKYVRLGYANALSQDKKYDKALTLLDQNLVDFPNDKDTQLNKANIYLVQEDLVNAKKTYEALATTPKDSIVSLNGLALVAHKLSKEKKALDITLIAKSKVEQFKSDKDLYLATQERHIQALLWNKKFTSAKEATDQLTLDYPDNPRILSLKATRGMYTSNFKTSLDSYKSILNKNLGAFDGNLGIANAYRAVGDDMKSYEYAFKTLNYYPKQPDAEKLIKTLKKSHTPFIEEKTTFTFDNGDNEAVSLGVNAEIPFSTRFKTTFLYNYRTTKNTVINNEATSHNFKAGFLYNIRRGISLKSDVGITSASGSTSDYTQWIAEVMLQTKPFRLQNLDFGYKRELQNFNADLLNREIVMNNYIVNYNLGTNFNLGWYTQYIYTSQTDSNTRNLLFTSLYYSILNKPVLKAGLNYQYITFKNQVPAIYFSPGEFNLGEVFIEIVSDAQKKWFYNASAAFGQQFVEEDPSSSTFRAEAKFGHRFSDRFIANIYGKYSNIASATAAGFEFVEFGFKLKWYFLKKPIFNNRIMALKEKVTQ</sequence>